<dbReference type="RefSeq" id="WP_099619103.1">
    <property type="nucleotide sequence ID" value="NZ_KZ319341.1"/>
</dbReference>
<feature type="coiled-coil region" evidence="1">
    <location>
        <begin position="104"/>
        <end position="165"/>
    </location>
</feature>
<reference evidence="2 3" key="1">
    <citation type="submission" date="2017-09" db="EMBL/GenBank/DDBJ databases">
        <title>The draft genome sequences of Marinobacter guineae M3B.</title>
        <authorList>
            <person name="Cao J."/>
        </authorList>
    </citation>
    <scope>NUCLEOTIDE SEQUENCE [LARGE SCALE GENOMIC DNA]</scope>
    <source>
        <strain evidence="2 3">M3B</strain>
    </source>
</reference>
<dbReference type="InterPro" id="IPR021342">
    <property type="entry name" value="DUF2959"/>
</dbReference>
<keyword evidence="1" id="KW-0175">Coiled coil</keyword>
<gene>
    <name evidence="2" type="ORF">CLH62_15545</name>
</gene>
<dbReference type="EMBL" id="NTFI01000005">
    <property type="protein sequence ID" value="PHQ24326.1"/>
    <property type="molecule type" value="Genomic_DNA"/>
</dbReference>
<proteinExistence type="predicted"/>
<dbReference type="OrthoDB" id="9780401at2"/>
<dbReference type="Proteomes" id="UP000229044">
    <property type="component" value="Unassembled WGS sequence"/>
</dbReference>
<sequence length="228" mass="26336">MSNAATVSSITLPGARRLWLLLLSAALLGGCSSMYYKTMEKFGYEKRDILVDRVEDARDSQNDAQETFRSSLERFQSVVDTPDTELKDQYAEISDAYEDSKSSAEKVRERIHEVEDVADDLFDEWEDELDQYESTSLRRSSKQQLDETRVQYSQLISRMHEAEDRMDPVLQAFQDQVLYLKHNLNAQAIGSLENELVGIRQDVDKLIRNMEQSIAESEAFIRRFREGS</sequence>
<evidence type="ECO:0000256" key="1">
    <source>
        <dbReference type="SAM" id="Coils"/>
    </source>
</evidence>
<evidence type="ECO:0000313" key="2">
    <source>
        <dbReference type="EMBL" id="PHQ24326.1"/>
    </source>
</evidence>
<evidence type="ECO:0000313" key="3">
    <source>
        <dbReference type="Proteomes" id="UP000229044"/>
    </source>
</evidence>
<comment type="caution">
    <text evidence="2">The sequence shown here is derived from an EMBL/GenBank/DDBJ whole genome shotgun (WGS) entry which is preliminary data.</text>
</comment>
<dbReference type="Gene3D" id="1.20.5.300">
    <property type="match status" value="1"/>
</dbReference>
<organism evidence="2 3">
    <name type="scientific">Marinobacter guineae</name>
    <dbReference type="NCBI Taxonomy" id="432303"/>
    <lineage>
        <taxon>Bacteria</taxon>
        <taxon>Pseudomonadati</taxon>
        <taxon>Pseudomonadota</taxon>
        <taxon>Gammaproteobacteria</taxon>
        <taxon>Pseudomonadales</taxon>
        <taxon>Marinobacteraceae</taxon>
        <taxon>Marinobacter</taxon>
    </lineage>
</organism>
<protein>
    <submittedName>
        <fullName evidence="2">DNA repair protein</fullName>
    </submittedName>
</protein>
<keyword evidence="3" id="KW-1185">Reference proteome</keyword>
<dbReference type="AlphaFoldDB" id="A0A2G1VC40"/>
<dbReference type="Pfam" id="PF11172">
    <property type="entry name" value="DUF2959"/>
    <property type="match status" value="1"/>
</dbReference>
<name>A0A2G1VC40_9GAMM</name>
<accession>A0A2G1VC40</accession>